<dbReference type="InterPro" id="IPR024952">
    <property type="entry name" value="LPP20-like_dom"/>
</dbReference>
<dbReference type="STRING" id="1792290.MSP8886_00999"/>
<feature type="domain" description="Lipoprotein LPP20-like" evidence="2">
    <location>
        <begin position="47"/>
        <end position="154"/>
    </location>
</feature>
<dbReference type="AlphaFoldDB" id="A0A1A8T661"/>
<dbReference type="Proteomes" id="UP000092544">
    <property type="component" value="Unassembled WGS sequence"/>
</dbReference>
<accession>A0A1A8T661</accession>
<organism evidence="3 4">
    <name type="scientific">Marinomonas spartinae</name>
    <dbReference type="NCBI Taxonomy" id="1792290"/>
    <lineage>
        <taxon>Bacteria</taxon>
        <taxon>Pseudomonadati</taxon>
        <taxon>Pseudomonadota</taxon>
        <taxon>Gammaproteobacteria</taxon>
        <taxon>Oceanospirillales</taxon>
        <taxon>Oceanospirillaceae</taxon>
        <taxon>Marinomonas</taxon>
    </lineage>
</organism>
<evidence type="ECO:0000313" key="4">
    <source>
        <dbReference type="Proteomes" id="UP000092544"/>
    </source>
</evidence>
<keyword evidence="4" id="KW-1185">Reference proteome</keyword>
<evidence type="ECO:0000313" key="3">
    <source>
        <dbReference type="EMBL" id="SBS27908.1"/>
    </source>
</evidence>
<dbReference type="OrthoDB" id="9788853at2"/>
<keyword evidence="1" id="KW-0732">Signal</keyword>
<sequence>MKIKLLSVVAMVGLLSACSSNETVKNADASETVQDCVFADGSNQPAPQWVCGAPVKNVALSAVGYAEKSAAGPNFMRQMAATAARVELAQVLSLQLQNMVKQYAETTGTGDAQTVDRVNSVVTKQITDQKLVGSKVIRQMPTPTGGMVVLVGLDPKQTESISEDILRTSMKNNAALFQKLEAKKSFDELAADIAKQKAP</sequence>
<dbReference type="EMBL" id="FLOB01000002">
    <property type="protein sequence ID" value="SBS27908.1"/>
    <property type="molecule type" value="Genomic_DNA"/>
</dbReference>
<protein>
    <recommendedName>
        <fullName evidence="2">Lipoprotein LPP20-like domain-containing protein</fullName>
    </recommendedName>
</protein>
<dbReference type="Pfam" id="PF02169">
    <property type="entry name" value="LPP20"/>
    <property type="match status" value="1"/>
</dbReference>
<evidence type="ECO:0000259" key="2">
    <source>
        <dbReference type="Pfam" id="PF02169"/>
    </source>
</evidence>
<evidence type="ECO:0000256" key="1">
    <source>
        <dbReference type="SAM" id="SignalP"/>
    </source>
</evidence>
<dbReference type="PROSITE" id="PS51257">
    <property type="entry name" value="PROKAR_LIPOPROTEIN"/>
    <property type="match status" value="1"/>
</dbReference>
<dbReference type="RefSeq" id="WP_067013368.1">
    <property type="nucleotide sequence ID" value="NZ_FLOB01000002.1"/>
</dbReference>
<name>A0A1A8T661_9GAMM</name>
<proteinExistence type="predicted"/>
<gene>
    <name evidence="3" type="ORF">MSP8886_00999</name>
</gene>
<feature type="signal peptide" evidence="1">
    <location>
        <begin position="1"/>
        <end position="21"/>
    </location>
</feature>
<reference evidence="3 4" key="1">
    <citation type="submission" date="2016-06" db="EMBL/GenBank/DDBJ databases">
        <authorList>
            <person name="Kjaerup R.B."/>
            <person name="Dalgaard T.S."/>
            <person name="Juul-Madsen H.R."/>
        </authorList>
    </citation>
    <scope>NUCLEOTIDE SEQUENCE [LARGE SCALE GENOMIC DNA]</scope>
    <source>
        <strain evidence="3 4">CECT 8886</strain>
    </source>
</reference>
<feature type="chain" id="PRO_5008378822" description="Lipoprotein LPP20-like domain-containing protein" evidence="1">
    <location>
        <begin position="22"/>
        <end position="199"/>
    </location>
</feature>